<sequence>MLRRIALGLSGVAVLLSVLNCDAGNPRSRRVQFDAKAQTLQDIEDWKEVVDPDTCPLKQYSVALTLTAVTLADGLSCFSAEGGVSPFVQFEMGGKTIRSRTEEDQQFPVYLETFQLGCQDIQEPLVISVVNSQTGQTCFSNTVRHWSYGRTGVYTDTQPAVSENARSGGTGLIKDTQQSYSYVLMTGPSTMDLTINALPGPQETASKWNVHTPADIFGIVFGMMIFVGVVGYFVWKIRNSASGPAPTPAPPSAPEALAISSHGTENRKSKKMTEPAADLAAA</sequence>
<keyword evidence="3" id="KW-0732">Signal</keyword>
<gene>
    <name evidence="4" type="ORF">NSK_000487</name>
</gene>
<protein>
    <recommendedName>
        <fullName evidence="6">C2 domain-containing protein</fullName>
    </recommendedName>
</protein>
<feature type="region of interest" description="Disordered" evidence="1">
    <location>
        <begin position="243"/>
        <end position="282"/>
    </location>
</feature>
<feature type="transmembrane region" description="Helical" evidence="2">
    <location>
        <begin position="216"/>
        <end position="235"/>
    </location>
</feature>
<dbReference type="OrthoDB" id="10320061at2759"/>
<accession>A0A4D9DDE3</accession>
<dbReference type="Proteomes" id="UP000355283">
    <property type="component" value="Unassembled WGS sequence"/>
</dbReference>
<feature type="compositionally biased region" description="Basic and acidic residues" evidence="1">
    <location>
        <begin position="264"/>
        <end position="273"/>
    </location>
</feature>
<evidence type="ECO:0000313" key="4">
    <source>
        <dbReference type="EMBL" id="TFJ88133.1"/>
    </source>
</evidence>
<organism evidence="4 5">
    <name type="scientific">Nannochloropsis salina CCMP1776</name>
    <dbReference type="NCBI Taxonomy" id="1027361"/>
    <lineage>
        <taxon>Eukaryota</taxon>
        <taxon>Sar</taxon>
        <taxon>Stramenopiles</taxon>
        <taxon>Ochrophyta</taxon>
        <taxon>Eustigmatophyceae</taxon>
        <taxon>Eustigmatales</taxon>
        <taxon>Monodopsidaceae</taxon>
        <taxon>Microchloropsis</taxon>
        <taxon>Microchloropsis salina</taxon>
    </lineage>
</organism>
<name>A0A4D9DDE3_9STRA</name>
<evidence type="ECO:0008006" key="6">
    <source>
        <dbReference type="Google" id="ProtNLM"/>
    </source>
</evidence>
<dbReference type="AlphaFoldDB" id="A0A4D9DDE3"/>
<evidence type="ECO:0000256" key="1">
    <source>
        <dbReference type="SAM" id="MobiDB-lite"/>
    </source>
</evidence>
<keyword evidence="2" id="KW-0812">Transmembrane</keyword>
<dbReference type="EMBL" id="SDOX01000002">
    <property type="protein sequence ID" value="TFJ88133.1"/>
    <property type="molecule type" value="Genomic_DNA"/>
</dbReference>
<reference evidence="4 5" key="1">
    <citation type="submission" date="2019-01" db="EMBL/GenBank/DDBJ databases">
        <title>Nuclear Genome Assembly of the Microalgal Biofuel strain Nannochloropsis salina CCMP1776.</title>
        <authorList>
            <person name="Hovde B."/>
        </authorList>
    </citation>
    <scope>NUCLEOTIDE SEQUENCE [LARGE SCALE GENOMIC DNA]</scope>
    <source>
        <strain evidence="4 5">CCMP1776</strain>
    </source>
</reference>
<keyword evidence="2" id="KW-0472">Membrane</keyword>
<comment type="caution">
    <text evidence="4">The sequence shown here is derived from an EMBL/GenBank/DDBJ whole genome shotgun (WGS) entry which is preliminary data.</text>
</comment>
<evidence type="ECO:0000313" key="5">
    <source>
        <dbReference type="Proteomes" id="UP000355283"/>
    </source>
</evidence>
<evidence type="ECO:0000256" key="2">
    <source>
        <dbReference type="SAM" id="Phobius"/>
    </source>
</evidence>
<proteinExistence type="predicted"/>
<dbReference type="Gene3D" id="2.60.40.150">
    <property type="entry name" value="C2 domain"/>
    <property type="match status" value="1"/>
</dbReference>
<feature type="chain" id="PRO_5020038461" description="C2 domain-containing protein" evidence="3">
    <location>
        <begin position="24"/>
        <end position="282"/>
    </location>
</feature>
<evidence type="ECO:0000256" key="3">
    <source>
        <dbReference type="SAM" id="SignalP"/>
    </source>
</evidence>
<keyword evidence="5" id="KW-1185">Reference proteome</keyword>
<keyword evidence="2" id="KW-1133">Transmembrane helix</keyword>
<dbReference type="InterPro" id="IPR035892">
    <property type="entry name" value="C2_domain_sf"/>
</dbReference>
<feature type="signal peptide" evidence="3">
    <location>
        <begin position="1"/>
        <end position="23"/>
    </location>
</feature>
<dbReference type="SUPFAM" id="SSF49562">
    <property type="entry name" value="C2 domain (Calcium/lipid-binding domain, CaLB)"/>
    <property type="match status" value="1"/>
</dbReference>